<dbReference type="AlphaFoldDB" id="A0AA38R620"/>
<evidence type="ECO:0000313" key="4">
    <source>
        <dbReference type="EMBL" id="KAJ9137114.1"/>
    </source>
</evidence>
<accession>A0AA38R620</accession>
<dbReference type="Gene3D" id="3.40.50.720">
    <property type="entry name" value="NAD(P)-binding Rossmann-like Domain"/>
    <property type="match status" value="1"/>
</dbReference>
<dbReference type="PRINTS" id="PR00081">
    <property type="entry name" value="GDHRDH"/>
</dbReference>
<evidence type="ECO:0000313" key="5">
    <source>
        <dbReference type="Proteomes" id="UP001174694"/>
    </source>
</evidence>
<keyword evidence="3" id="KW-0560">Oxidoreductase</keyword>
<dbReference type="Pfam" id="PF00106">
    <property type="entry name" value="adh_short"/>
    <property type="match status" value="1"/>
</dbReference>
<protein>
    <submittedName>
        <fullName evidence="4">Short chain dehydrogenase family protein</fullName>
    </submittedName>
</protein>
<dbReference type="SUPFAM" id="SSF51735">
    <property type="entry name" value="NAD(P)-binding Rossmann-fold domains"/>
    <property type="match status" value="1"/>
</dbReference>
<proteinExistence type="inferred from homology"/>
<comment type="similarity">
    <text evidence="1">Belongs to the short-chain dehydrogenases/reductases (SDR) family.</text>
</comment>
<comment type="caution">
    <text evidence="4">The sequence shown here is derived from an EMBL/GenBank/DDBJ whole genome shotgun (WGS) entry which is preliminary data.</text>
</comment>
<dbReference type="PANTHER" id="PTHR24320:SF282">
    <property type="entry name" value="WW DOMAIN-CONTAINING OXIDOREDUCTASE"/>
    <property type="match status" value="1"/>
</dbReference>
<keyword evidence="5" id="KW-1185">Reference proteome</keyword>
<name>A0AA38R620_9PEZI</name>
<sequence>MGLLPFFGSSVSFTPSTDIPSLKGKVILVTGGNSGLGKQSVLEFARHGPDLIWLAARDAQKATAAIDDIRKEVPGASIRHLELDLASFDSVKHAARTVLAESNRLDVLMENAGIMAAPPALTKEGYELQFGTNHVGHALLTRLLMPLLLKTAATPGADVRVVVLSSMGVTLAPAGGIQFDKLKTKCEEMSSWVRYGQSKVANALFARQLAKEHRELTVAAVHPGGVNTNLGHFMKEQSALLNRLYSLASLVLATVETGARNQLWASVANDVVSGEYYVPIGVRNKGPATIRDDVLAKKLWDWTEEELKGQEV</sequence>
<reference evidence="4" key="1">
    <citation type="submission" date="2022-07" db="EMBL/GenBank/DDBJ databases">
        <title>Fungi with potential for degradation of polypropylene.</title>
        <authorList>
            <person name="Gostincar C."/>
        </authorList>
    </citation>
    <scope>NUCLEOTIDE SEQUENCE</scope>
    <source>
        <strain evidence="4">EXF-13308</strain>
    </source>
</reference>
<dbReference type="GO" id="GO:0016491">
    <property type="term" value="F:oxidoreductase activity"/>
    <property type="evidence" value="ECO:0007669"/>
    <property type="project" value="UniProtKB-KW"/>
</dbReference>
<evidence type="ECO:0000256" key="2">
    <source>
        <dbReference type="ARBA" id="ARBA00022857"/>
    </source>
</evidence>
<dbReference type="InterPro" id="IPR036291">
    <property type="entry name" value="NAD(P)-bd_dom_sf"/>
</dbReference>
<gene>
    <name evidence="4" type="ORF">NKR23_g9311</name>
</gene>
<dbReference type="InterPro" id="IPR002347">
    <property type="entry name" value="SDR_fam"/>
</dbReference>
<dbReference type="PANTHER" id="PTHR24320">
    <property type="entry name" value="RETINOL DEHYDROGENASE"/>
    <property type="match status" value="1"/>
</dbReference>
<dbReference type="Proteomes" id="UP001174694">
    <property type="component" value="Unassembled WGS sequence"/>
</dbReference>
<keyword evidence="2" id="KW-0521">NADP</keyword>
<dbReference type="EMBL" id="JANBVO010000036">
    <property type="protein sequence ID" value="KAJ9137114.1"/>
    <property type="molecule type" value="Genomic_DNA"/>
</dbReference>
<evidence type="ECO:0000256" key="3">
    <source>
        <dbReference type="ARBA" id="ARBA00023002"/>
    </source>
</evidence>
<organism evidence="4 5">
    <name type="scientific">Pleurostoma richardsiae</name>
    <dbReference type="NCBI Taxonomy" id="41990"/>
    <lineage>
        <taxon>Eukaryota</taxon>
        <taxon>Fungi</taxon>
        <taxon>Dikarya</taxon>
        <taxon>Ascomycota</taxon>
        <taxon>Pezizomycotina</taxon>
        <taxon>Sordariomycetes</taxon>
        <taxon>Sordariomycetidae</taxon>
        <taxon>Calosphaeriales</taxon>
        <taxon>Pleurostomataceae</taxon>
        <taxon>Pleurostoma</taxon>
    </lineage>
</organism>
<evidence type="ECO:0000256" key="1">
    <source>
        <dbReference type="ARBA" id="ARBA00006484"/>
    </source>
</evidence>